<protein>
    <recommendedName>
        <fullName evidence="5">PilN domain-containing protein</fullName>
    </recommendedName>
</protein>
<sequence length="232" mass="24076">MPNTSAPQSFIPHEVPIAATAARPKGRGIGDLFVLLAVVLFVASAALAVGLLLYGEYLQSSAASKVDQLERAKAAFEPTLIQELTRLGDRMRSASEILGRHIAPSALFSMLEQTTIATIAFSTLSFNAAEPQHISLEMDGVAGSVNAIALQADLFSRGGMVTSPIFSDIDRETDGVHFSVSAFLNPEAVNFSRLVTTAVAAGAAESEANTTPFGGGVPLGNPVSPQGAAPPQ</sequence>
<evidence type="ECO:0000256" key="2">
    <source>
        <dbReference type="SAM" id="Phobius"/>
    </source>
</evidence>
<keyword evidence="2" id="KW-1133">Transmembrane helix</keyword>
<reference evidence="3 4" key="1">
    <citation type="journal article" date="2016" name="Nat. Commun.">
        <title>Thousands of microbial genomes shed light on interconnected biogeochemical processes in an aquifer system.</title>
        <authorList>
            <person name="Anantharaman K."/>
            <person name="Brown C.T."/>
            <person name="Hug L.A."/>
            <person name="Sharon I."/>
            <person name="Castelle C.J."/>
            <person name="Probst A.J."/>
            <person name="Thomas B.C."/>
            <person name="Singh A."/>
            <person name="Wilkins M.J."/>
            <person name="Karaoz U."/>
            <person name="Brodie E.L."/>
            <person name="Williams K.H."/>
            <person name="Hubbard S.S."/>
            <person name="Banfield J.F."/>
        </authorList>
    </citation>
    <scope>NUCLEOTIDE SEQUENCE [LARGE SCALE GENOMIC DNA]</scope>
</reference>
<evidence type="ECO:0000313" key="3">
    <source>
        <dbReference type="EMBL" id="OGG79422.1"/>
    </source>
</evidence>
<keyword evidence="2" id="KW-0812">Transmembrane</keyword>
<dbReference type="EMBL" id="MFLZ01000028">
    <property type="protein sequence ID" value="OGG79422.1"/>
    <property type="molecule type" value="Genomic_DNA"/>
</dbReference>
<comment type="caution">
    <text evidence="3">The sequence shown here is derived from an EMBL/GenBank/DDBJ whole genome shotgun (WGS) entry which is preliminary data.</text>
</comment>
<dbReference type="Proteomes" id="UP000177372">
    <property type="component" value="Unassembled WGS sequence"/>
</dbReference>
<organism evidence="3 4">
    <name type="scientific">Candidatus Kaiserbacteria bacterium RIFCSPLOWO2_01_FULL_54_13</name>
    <dbReference type="NCBI Taxonomy" id="1798512"/>
    <lineage>
        <taxon>Bacteria</taxon>
        <taxon>Candidatus Kaiseribacteriota</taxon>
    </lineage>
</organism>
<name>A0A1F6F0N2_9BACT</name>
<dbReference type="AlphaFoldDB" id="A0A1F6F0N2"/>
<evidence type="ECO:0000256" key="1">
    <source>
        <dbReference type="SAM" id="MobiDB-lite"/>
    </source>
</evidence>
<gene>
    <name evidence="3" type="ORF">A3A39_00490</name>
</gene>
<proteinExistence type="predicted"/>
<feature type="region of interest" description="Disordered" evidence="1">
    <location>
        <begin position="210"/>
        <end position="232"/>
    </location>
</feature>
<feature type="transmembrane region" description="Helical" evidence="2">
    <location>
        <begin position="32"/>
        <end position="54"/>
    </location>
</feature>
<evidence type="ECO:0000313" key="4">
    <source>
        <dbReference type="Proteomes" id="UP000177372"/>
    </source>
</evidence>
<accession>A0A1F6F0N2</accession>
<evidence type="ECO:0008006" key="5">
    <source>
        <dbReference type="Google" id="ProtNLM"/>
    </source>
</evidence>
<dbReference type="STRING" id="1798512.A3A39_00490"/>
<keyword evidence="2" id="KW-0472">Membrane</keyword>